<evidence type="ECO:0000259" key="2">
    <source>
        <dbReference type="Pfam" id="PF07627"/>
    </source>
</evidence>
<proteinExistence type="predicted"/>
<organism evidence="3">
    <name type="scientific">marine metagenome</name>
    <dbReference type="NCBI Taxonomy" id="408172"/>
    <lineage>
        <taxon>unclassified sequences</taxon>
        <taxon>metagenomes</taxon>
        <taxon>ecological metagenomes</taxon>
    </lineage>
</organism>
<dbReference type="InterPro" id="IPR013039">
    <property type="entry name" value="DUF1588"/>
</dbReference>
<dbReference type="AlphaFoldDB" id="A0A382NIA8"/>
<reference evidence="3" key="1">
    <citation type="submission" date="2018-05" db="EMBL/GenBank/DDBJ databases">
        <authorList>
            <person name="Lanie J.A."/>
            <person name="Ng W.-L."/>
            <person name="Kazmierczak K.M."/>
            <person name="Andrzejewski T.M."/>
            <person name="Davidsen T.M."/>
            <person name="Wayne K.J."/>
            <person name="Tettelin H."/>
            <person name="Glass J.I."/>
            <person name="Rusch D."/>
            <person name="Podicherti R."/>
            <person name="Tsui H.-C.T."/>
            <person name="Winkler M.E."/>
        </authorList>
    </citation>
    <scope>NUCLEOTIDE SEQUENCE</scope>
</reference>
<dbReference type="Pfam" id="PF07627">
    <property type="entry name" value="PSCyt3"/>
    <property type="match status" value="1"/>
</dbReference>
<feature type="domain" description="DUF1588" evidence="2">
    <location>
        <begin position="105"/>
        <end position="200"/>
    </location>
</feature>
<accession>A0A382NIA8</accession>
<name>A0A382NIA8_9ZZZZ</name>
<dbReference type="InterPro" id="IPR011478">
    <property type="entry name" value="DUF1585"/>
</dbReference>
<evidence type="ECO:0008006" key="4">
    <source>
        <dbReference type="Google" id="ProtNLM"/>
    </source>
</evidence>
<feature type="non-terminal residue" evidence="3">
    <location>
        <position position="1"/>
    </location>
</feature>
<dbReference type="Pfam" id="PF07624">
    <property type="entry name" value="PSD2"/>
    <property type="match status" value="1"/>
</dbReference>
<gene>
    <name evidence="3" type="ORF">METZ01_LOCUS312266</name>
</gene>
<dbReference type="EMBL" id="UINC01099836">
    <property type="protein sequence ID" value="SVC59412.1"/>
    <property type="molecule type" value="Genomic_DNA"/>
</dbReference>
<evidence type="ECO:0000313" key="3">
    <source>
        <dbReference type="EMBL" id="SVC59412.1"/>
    </source>
</evidence>
<sequence length="304" mass="34840">YFHYPFAREVFKDAPKGGKHEPDWLVRDLETTVRDVLRADKAVLSTLLTTRRFYVNAQYKSVKRKGVQLQPTHTKWWPYQTAFNLAPDWRWGLDRQPVEFPEGERAGVLTHPAWLAAWSGNFDNHPVQRGKWIRTHLLGGTVPDVPIGVDARVPDAEHITFRNRLKQVTAAAECWRCHRKMDPLGVVFERYDHYGRYQRRDAGQPVDATGLIDRTGVPELDGKHVSGPAEMMAELSKSTHVEQVFVRHAFRYFMGRNETLGDTNTLQDAHAAYRKSSGSFRALTESLLASDSFLMRQSPKQAKD</sequence>
<evidence type="ECO:0000259" key="1">
    <source>
        <dbReference type="Pfam" id="PF07624"/>
    </source>
</evidence>
<protein>
    <recommendedName>
        <fullName evidence="4">DUF1588 domain-containing protein</fullName>
    </recommendedName>
</protein>
<feature type="domain" description="DUF1585" evidence="1">
    <location>
        <begin position="221"/>
        <end position="293"/>
    </location>
</feature>